<dbReference type="InterPro" id="IPR050469">
    <property type="entry name" value="Diguanylate_Cyclase"/>
</dbReference>
<dbReference type="PANTHER" id="PTHR45138">
    <property type="entry name" value="REGULATORY COMPONENTS OF SENSORY TRANSDUCTION SYSTEM"/>
    <property type="match status" value="1"/>
</dbReference>
<dbReference type="KEGG" id="ccoc:CCON33237_0724"/>
<dbReference type="AlphaFoldDB" id="A0A0M5TI97"/>
<dbReference type="SMART" id="SM00267">
    <property type="entry name" value="GGDEF"/>
    <property type="match status" value="1"/>
</dbReference>
<evidence type="ECO:0000313" key="6">
    <source>
        <dbReference type="Proteomes" id="UP000066049"/>
    </source>
</evidence>
<dbReference type="GeneID" id="28662398"/>
<accession>A0A0M5TI97</accession>
<proteinExistence type="predicted"/>
<dbReference type="FunFam" id="3.30.70.270:FF:000001">
    <property type="entry name" value="Diguanylate cyclase domain protein"/>
    <property type="match status" value="1"/>
</dbReference>
<dbReference type="SUPFAM" id="SSF55073">
    <property type="entry name" value="Nucleotide cyclase"/>
    <property type="match status" value="1"/>
</dbReference>
<evidence type="ECO:0000256" key="1">
    <source>
        <dbReference type="ARBA" id="ARBA00012528"/>
    </source>
</evidence>
<dbReference type="GO" id="GO:0052621">
    <property type="term" value="F:diguanylate cyclase activity"/>
    <property type="evidence" value="ECO:0007669"/>
    <property type="project" value="UniProtKB-EC"/>
</dbReference>
<feature type="coiled-coil region" evidence="3">
    <location>
        <begin position="331"/>
        <end position="390"/>
    </location>
</feature>
<keyword evidence="3" id="KW-0175">Coiled coil</keyword>
<dbReference type="InterPro" id="IPR043128">
    <property type="entry name" value="Rev_trsase/Diguanyl_cyclase"/>
</dbReference>
<organism evidence="5 6">
    <name type="scientific">Campylobacter concisus</name>
    <dbReference type="NCBI Taxonomy" id="199"/>
    <lineage>
        <taxon>Bacteria</taxon>
        <taxon>Pseudomonadati</taxon>
        <taxon>Campylobacterota</taxon>
        <taxon>Epsilonproteobacteria</taxon>
        <taxon>Campylobacterales</taxon>
        <taxon>Campylobacteraceae</taxon>
        <taxon>Campylobacter</taxon>
    </lineage>
</organism>
<dbReference type="Pfam" id="PF00990">
    <property type="entry name" value="GGDEF"/>
    <property type="match status" value="1"/>
</dbReference>
<protein>
    <recommendedName>
        <fullName evidence="1">diguanylate cyclase</fullName>
        <ecNumber evidence="1">2.7.7.65</ecNumber>
    </recommendedName>
</protein>
<evidence type="ECO:0000256" key="3">
    <source>
        <dbReference type="SAM" id="Coils"/>
    </source>
</evidence>
<evidence type="ECO:0000313" key="5">
    <source>
        <dbReference type="EMBL" id="ALF47413.1"/>
    </source>
</evidence>
<dbReference type="EMBL" id="CP012541">
    <property type="protein sequence ID" value="ALF47413.1"/>
    <property type="molecule type" value="Genomic_DNA"/>
</dbReference>
<dbReference type="NCBIfam" id="TIGR00254">
    <property type="entry name" value="GGDEF"/>
    <property type="match status" value="1"/>
</dbReference>
<dbReference type="InterPro" id="IPR029787">
    <property type="entry name" value="Nucleotide_cyclase"/>
</dbReference>
<dbReference type="PROSITE" id="PS50887">
    <property type="entry name" value="GGDEF"/>
    <property type="match status" value="1"/>
</dbReference>
<sequence length="524" mass="60164">MAAVTVSQIVKEALNEIKDRHLMLTPENYTEVYNEISKKYGFTTEESKKIEKYISRLGDEYKNQALSLHIKTVDEFVAFMTARLSRGAQQGASLMADDKKLQSLNAFARRILQAISMLHNKDAKSLAEQSMQLLARRYDEKNLEEMCLRWFDFVSSYDTEFLEFLKYYGVRNFDDLKTMSFELEKFLTQKDEDGEEDVLIQLLSLTLEPSITKDLDEELSMIRSTLKQNPKTLNSKEFQEKVKAFVDRRIEEDRTEIIEKVGSLNNVLQNISERISDIAVSSQSSSDKVKSIKNDLKNVNLNTNSIDQVRSMLIEIAGALEIESKELGIEMHNRQATILELQNRVNSLEKELEEAKLESKEDFLTKVSTKRALMNEIQRIEEAYKRYGTDYSICFVDIDHFKSINDTYGHEAGDVILSAVAQVLKKNARKVDFVGRYGGEEFVILLPSTGLKDSVKFGDKLRSMIENFKFIYKNERIKVTISSGIATRSANLSETMTLEAADKMLYLSKENGRNQVMPKIIEEK</sequence>
<dbReference type="PATRIC" id="fig|199.248.peg.749"/>
<evidence type="ECO:0000259" key="4">
    <source>
        <dbReference type="PROSITE" id="PS50887"/>
    </source>
</evidence>
<comment type="catalytic activity">
    <reaction evidence="2">
        <text>2 GTP = 3',3'-c-di-GMP + 2 diphosphate</text>
        <dbReference type="Rhea" id="RHEA:24898"/>
        <dbReference type="ChEBI" id="CHEBI:33019"/>
        <dbReference type="ChEBI" id="CHEBI:37565"/>
        <dbReference type="ChEBI" id="CHEBI:58805"/>
        <dbReference type="EC" id="2.7.7.65"/>
    </reaction>
</comment>
<gene>
    <name evidence="5" type="ORF">CCON33237_0724</name>
</gene>
<dbReference type="InterPro" id="IPR000160">
    <property type="entry name" value="GGDEF_dom"/>
</dbReference>
<dbReference type="RefSeq" id="WP_054196434.1">
    <property type="nucleotide sequence ID" value="NZ_CABMKQ010000014.1"/>
</dbReference>
<reference evidence="6" key="1">
    <citation type="submission" date="2015-08" db="EMBL/GenBank/DDBJ databases">
        <title>Comparative genomics of the Campylobacter concisus group.</title>
        <authorList>
            <person name="Miller W.G."/>
            <person name="Yee E."/>
            <person name="Chapman M.H."/>
            <person name="Huynh S."/>
            <person name="Bono J.L."/>
            <person name="On S.L.W."/>
            <person name="St Leger J."/>
            <person name="Foster G."/>
            <person name="Parker C.T."/>
        </authorList>
    </citation>
    <scope>NUCLEOTIDE SEQUENCE [LARGE SCALE GENOMIC DNA]</scope>
    <source>
        <strain evidence="6">ATCC 33237</strain>
    </source>
</reference>
<name>A0A0M5TI97_9BACT</name>
<dbReference type="Proteomes" id="UP000066049">
    <property type="component" value="Chromosome"/>
</dbReference>
<feature type="domain" description="GGDEF" evidence="4">
    <location>
        <begin position="389"/>
        <end position="521"/>
    </location>
</feature>
<dbReference type="PANTHER" id="PTHR45138:SF9">
    <property type="entry name" value="DIGUANYLATE CYCLASE DGCM-RELATED"/>
    <property type="match status" value="1"/>
</dbReference>
<dbReference type="Gene3D" id="3.30.70.270">
    <property type="match status" value="1"/>
</dbReference>
<dbReference type="CDD" id="cd01949">
    <property type="entry name" value="GGDEF"/>
    <property type="match status" value="1"/>
</dbReference>
<dbReference type="EC" id="2.7.7.65" evidence="1"/>
<evidence type="ECO:0000256" key="2">
    <source>
        <dbReference type="ARBA" id="ARBA00034247"/>
    </source>
</evidence>